<comment type="caution">
    <text evidence="2">The sequence shown here is derived from an EMBL/GenBank/DDBJ whole genome shotgun (WGS) entry which is preliminary data.</text>
</comment>
<evidence type="ECO:0000313" key="2">
    <source>
        <dbReference type="EMBL" id="OLN23870.1"/>
    </source>
</evidence>
<dbReference type="RefSeq" id="WP_075397181.1">
    <property type="nucleotide sequence ID" value="NZ_MSDU01000004.1"/>
</dbReference>
<name>A0A1Q8Q958_9BACI</name>
<proteinExistence type="predicted"/>
<dbReference type="STRING" id="1714264.BTO30_02715"/>
<dbReference type="PANTHER" id="PTHR43236:SF2">
    <property type="entry name" value="BLL0069 PROTEIN"/>
    <property type="match status" value="1"/>
</dbReference>
<keyword evidence="3" id="KW-1185">Reference proteome</keyword>
<dbReference type="InterPro" id="IPR052345">
    <property type="entry name" value="Rad_response_metalloprotease"/>
</dbReference>
<accession>A0A1Q8Q958</accession>
<dbReference type="EMBL" id="MSDU01000004">
    <property type="protein sequence ID" value="OLN23870.1"/>
    <property type="molecule type" value="Genomic_DNA"/>
</dbReference>
<feature type="domain" description="IrrE N-terminal-like" evidence="1">
    <location>
        <begin position="24"/>
        <end position="137"/>
    </location>
</feature>
<dbReference type="OrthoDB" id="9816277at2"/>
<sequence length="146" mass="16957">MQVKEVIQSLTQKHGTNDPFEIADRNNILLSYEPLGKILGYYNMYKRVKFIHINQNLNEIGQRFVCAHELGHAVLHPKANTPFLKRNTLFSVERMEVEANTFAVELLLPDEKIIEYSDSNYTLYQIGEMHGIPREIVTLKSIESFF</sequence>
<dbReference type="InterPro" id="IPR010359">
    <property type="entry name" value="IrrE_HExxH"/>
</dbReference>
<organism evidence="2 3">
    <name type="scientific">Domibacillus antri</name>
    <dbReference type="NCBI Taxonomy" id="1714264"/>
    <lineage>
        <taxon>Bacteria</taxon>
        <taxon>Bacillati</taxon>
        <taxon>Bacillota</taxon>
        <taxon>Bacilli</taxon>
        <taxon>Bacillales</taxon>
        <taxon>Bacillaceae</taxon>
        <taxon>Domibacillus</taxon>
    </lineage>
</organism>
<dbReference type="AlphaFoldDB" id="A0A1Q8Q958"/>
<dbReference type="Gene3D" id="1.10.10.2910">
    <property type="match status" value="1"/>
</dbReference>
<dbReference type="PANTHER" id="PTHR43236">
    <property type="entry name" value="ANTITOXIN HIGA1"/>
    <property type="match status" value="1"/>
</dbReference>
<protein>
    <recommendedName>
        <fullName evidence="1">IrrE N-terminal-like domain-containing protein</fullName>
    </recommendedName>
</protein>
<dbReference type="Pfam" id="PF06114">
    <property type="entry name" value="Peptidase_M78"/>
    <property type="match status" value="1"/>
</dbReference>
<evidence type="ECO:0000313" key="3">
    <source>
        <dbReference type="Proteomes" id="UP000185568"/>
    </source>
</evidence>
<evidence type="ECO:0000259" key="1">
    <source>
        <dbReference type="Pfam" id="PF06114"/>
    </source>
</evidence>
<reference evidence="2 3" key="1">
    <citation type="submission" date="2016-12" db="EMBL/GenBank/DDBJ databases">
        <title>Domibacillus antri genome sequencing.</title>
        <authorList>
            <person name="Verma A."/>
            <person name="Krishnamurthi S."/>
        </authorList>
    </citation>
    <scope>NUCLEOTIDE SEQUENCE [LARGE SCALE GENOMIC DNA]</scope>
    <source>
        <strain evidence="2 3">XD80</strain>
    </source>
</reference>
<gene>
    <name evidence="2" type="ORF">BTO30_02715</name>
</gene>
<dbReference type="Proteomes" id="UP000185568">
    <property type="component" value="Unassembled WGS sequence"/>
</dbReference>